<gene>
    <name evidence="2" type="ORF">FA13DRAFT_1737457</name>
</gene>
<comment type="caution">
    <text evidence="2">The sequence shown here is derived from an EMBL/GenBank/DDBJ whole genome shotgun (WGS) entry which is preliminary data.</text>
</comment>
<organism evidence="2 3">
    <name type="scientific">Coprinellus micaceus</name>
    <name type="common">Glistening ink-cap mushroom</name>
    <name type="synonym">Coprinus micaceus</name>
    <dbReference type="NCBI Taxonomy" id="71717"/>
    <lineage>
        <taxon>Eukaryota</taxon>
        <taxon>Fungi</taxon>
        <taxon>Dikarya</taxon>
        <taxon>Basidiomycota</taxon>
        <taxon>Agaricomycotina</taxon>
        <taxon>Agaricomycetes</taxon>
        <taxon>Agaricomycetidae</taxon>
        <taxon>Agaricales</taxon>
        <taxon>Agaricineae</taxon>
        <taxon>Psathyrellaceae</taxon>
        <taxon>Coprinellus</taxon>
    </lineage>
</organism>
<dbReference type="Proteomes" id="UP000298030">
    <property type="component" value="Unassembled WGS sequence"/>
</dbReference>
<protein>
    <submittedName>
        <fullName evidence="2">Uncharacterized protein</fullName>
    </submittedName>
</protein>
<dbReference type="EMBL" id="QPFP01000048">
    <property type="protein sequence ID" value="TEB26527.1"/>
    <property type="molecule type" value="Genomic_DNA"/>
</dbReference>
<evidence type="ECO:0000313" key="2">
    <source>
        <dbReference type="EMBL" id="TEB26527.1"/>
    </source>
</evidence>
<accession>A0A4Y7SXE8</accession>
<evidence type="ECO:0000313" key="3">
    <source>
        <dbReference type="Proteomes" id="UP000298030"/>
    </source>
</evidence>
<dbReference type="AlphaFoldDB" id="A0A4Y7SXE8"/>
<evidence type="ECO:0000256" key="1">
    <source>
        <dbReference type="SAM" id="MobiDB-lite"/>
    </source>
</evidence>
<feature type="region of interest" description="Disordered" evidence="1">
    <location>
        <begin position="1"/>
        <end position="53"/>
    </location>
</feature>
<sequence>MNYTRKTQKRRETIVEGQGGGENPCKKCSGCTHQSSDPAVSIPLVDYERNQQP</sequence>
<keyword evidence="3" id="KW-1185">Reference proteome</keyword>
<reference evidence="2 3" key="1">
    <citation type="journal article" date="2019" name="Nat. Ecol. Evol.">
        <title>Megaphylogeny resolves global patterns of mushroom evolution.</title>
        <authorList>
            <person name="Varga T."/>
            <person name="Krizsan K."/>
            <person name="Foldi C."/>
            <person name="Dima B."/>
            <person name="Sanchez-Garcia M."/>
            <person name="Sanchez-Ramirez S."/>
            <person name="Szollosi G.J."/>
            <person name="Szarkandi J.G."/>
            <person name="Papp V."/>
            <person name="Albert L."/>
            <person name="Andreopoulos W."/>
            <person name="Angelini C."/>
            <person name="Antonin V."/>
            <person name="Barry K.W."/>
            <person name="Bougher N.L."/>
            <person name="Buchanan P."/>
            <person name="Buyck B."/>
            <person name="Bense V."/>
            <person name="Catcheside P."/>
            <person name="Chovatia M."/>
            <person name="Cooper J."/>
            <person name="Damon W."/>
            <person name="Desjardin D."/>
            <person name="Finy P."/>
            <person name="Geml J."/>
            <person name="Haridas S."/>
            <person name="Hughes K."/>
            <person name="Justo A."/>
            <person name="Karasinski D."/>
            <person name="Kautmanova I."/>
            <person name="Kiss B."/>
            <person name="Kocsube S."/>
            <person name="Kotiranta H."/>
            <person name="LaButti K.M."/>
            <person name="Lechner B.E."/>
            <person name="Liimatainen K."/>
            <person name="Lipzen A."/>
            <person name="Lukacs Z."/>
            <person name="Mihaltcheva S."/>
            <person name="Morgado L.N."/>
            <person name="Niskanen T."/>
            <person name="Noordeloos M.E."/>
            <person name="Ohm R.A."/>
            <person name="Ortiz-Santana B."/>
            <person name="Ovrebo C."/>
            <person name="Racz N."/>
            <person name="Riley R."/>
            <person name="Savchenko A."/>
            <person name="Shiryaev A."/>
            <person name="Soop K."/>
            <person name="Spirin V."/>
            <person name="Szebenyi C."/>
            <person name="Tomsovsky M."/>
            <person name="Tulloss R.E."/>
            <person name="Uehling J."/>
            <person name="Grigoriev I.V."/>
            <person name="Vagvolgyi C."/>
            <person name="Papp T."/>
            <person name="Martin F.M."/>
            <person name="Miettinen O."/>
            <person name="Hibbett D.S."/>
            <person name="Nagy L.G."/>
        </authorList>
    </citation>
    <scope>NUCLEOTIDE SEQUENCE [LARGE SCALE GENOMIC DNA]</scope>
    <source>
        <strain evidence="2 3">FP101781</strain>
    </source>
</reference>
<name>A0A4Y7SXE8_COPMI</name>
<proteinExistence type="predicted"/>
<feature type="non-terminal residue" evidence="2">
    <location>
        <position position="53"/>
    </location>
</feature>